<evidence type="ECO:0000256" key="1">
    <source>
        <dbReference type="ARBA" id="ARBA00004123"/>
    </source>
</evidence>
<feature type="domain" description="BTB" evidence="3">
    <location>
        <begin position="40"/>
        <end position="105"/>
    </location>
</feature>
<name>A0AAW2IE94_9NEOP</name>
<dbReference type="Pfam" id="PF00651">
    <property type="entry name" value="BTB"/>
    <property type="match status" value="1"/>
</dbReference>
<gene>
    <name evidence="4" type="ORF">PYX00_001511</name>
</gene>
<comment type="caution">
    <text evidence="4">The sequence shown here is derived from an EMBL/GenBank/DDBJ whole genome shotgun (WGS) entry which is preliminary data.</text>
</comment>
<keyword evidence="2" id="KW-0539">Nucleus</keyword>
<protein>
    <recommendedName>
        <fullName evidence="3">BTB domain-containing protein</fullName>
    </recommendedName>
</protein>
<dbReference type="EMBL" id="JARGDH010000001">
    <property type="protein sequence ID" value="KAL0280121.1"/>
    <property type="molecule type" value="Genomic_DNA"/>
</dbReference>
<comment type="subcellular location">
    <subcellularLocation>
        <location evidence="1">Nucleus</location>
    </subcellularLocation>
</comment>
<dbReference type="GO" id="GO:0005634">
    <property type="term" value="C:nucleus"/>
    <property type="evidence" value="ECO:0007669"/>
    <property type="project" value="UniProtKB-SubCell"/>
</dbReference>
<dbReference type="SUPFAM" id="SSF54695">
    <property type="entry name" value="POZ domain"/>
    <property type="match status" value="1"/>
</dbReference>
<sequence length="155" mass="17968">MLAISKTMDTGDDHFSLKWNNFRSSLTEGFHDFLQEEMMVDVTLAAEGKFLQAHKLVLSVCSPYFKNLFNVNPCKHPIVILKDVSHNELSYVLQFMYKGEVGVKHEELPSFLKLADTLKLKGLAGVKVEVSYIQNFSYFWWNMQNTHINFHLFSE</sequence>
<accession>A0AAW2IE94</accession>
<organism evidence="4">
    <name type="scientific">Menopon gallinae</name>
    <name type="common">poultry shaft louse</name>
    <dbReference type="NCBI Taxonomy" id="328185"/>
    <lineage>
        <taxon>Eukaryota</taxon>
        <taxon>Metazoa</taxon>
        <taxon>Ecdysozoa</taxon>
        <taxon>Arthropoda</taxon>
        <taxon>Hexapoda</taxon>
        <taxon>Insecta</taxon>
        <taxon>Pterygota</taxon>
        <taxon>Neoptera</taxon>
        <taxon>Paraneoptera</taxon>
        <taxon>Psocodea</taxon>
        <taxon>Troctomorpha</taxon>
        <taxon>Phthiraptera</taxon>
        <taxon>Amblycera</taxon>
        <taxon>Menoponidae</taxon>
        <taxon>Menopon</taxon>
    </lineage>
</organism>
<dbReference type="PROSITE" id="PS50097">
    <property type="entry name" value="BTB"/>
    <property type="match status" value="1"/>
</dbReference>
<dbReference type="CDD" id="cd18315">
    <property type="entry name" value="BTB_POZ_BAB-like"/>
    <property type="match status" value="1"/>
</dbReference>
<dbReference type="Gene3D" id="3.30.710.10">
    <property type="entry name" value="Potassium Channel Kv1.1, Chain A"/>
    <property type="match status" value="1"/>
</dbReference>
<dbReference type="InterPro" id="IPR011333">
    <property type="entry name" value="SKP1/BTB/POZ_sf"/>
</dbReference>
<proteinExistence type="predicted"/>
<dbReference type="PANTHER" id="PTHR23110:SF99">
    <property type="entry name" value="BROAD-COMPLEX CORE PROTEIN ISOFORM 6"/>
    <property type="match status" value="1"/>
</dbReference>
<dbReference type="InterPro" id="IPR051095">
    <property type="entry name" value="Dros_DevTransReg"/>
</dbReference>
<evidence type="ECO:0000259" key="3">
    <source>
        <dbReference type="PROSITE" id="PS50097"/>
    </source>
</evidence>
<evidence type="ECO:0000256" key="2">
    <source>
        <dbReference type="ARBA" id="ARBA00023242"/>
    </source>
</evidence>
<reference evidence="4" key="1">
    <citation type="journal article" date="2024" name="Gigascience">
        <title>Chromosome-level genome of the poultry shaft louse Menopon gallinae provides insight into the host-switching and adaptive evolution of parasitic lice.</title>
        <authorList>
            <person name="Xu Y."/>
            <person name="Ma L."/>
            <person name="Liu S."/>
            <person name="Liang Y."/>
            <person name="Liu Q."/>
            <person name="He Z."/>
            <person name="Tian L."/>
            <person name="Duan Y."/>
            <person name="Cai W."/>
            <person name="Li H."/>
            <person name="Song F."/>
        </authorList>
    </citation>
    <scope>NUCLEOTIDE SEQUENCE</scope>
    <source>
        <strain evidence="4">Cailab_2023a</strain>
    </source>
</reference>
<dbReference type="PANTHER" id="PTHR23110">
    <property type="entry name" value="BTB DOMAIN TRANSCRIPTION FACTOR"/>
    <property type="match status" value="1"/>
</dbReference>
<dbReference type="GO" id="GO:0006357">
    <property type="term" value="P:regulation of transcription by RNA polymerase II"/>
    <property type="evidence" value="ECO:0007669"/>
    <property type="project" value="TreeGrafter"/>
</dbReference>
<dbReference type="AlphaFoldDB" id="A0AAW2IE94"/>
<dbReference type="SMART" id="SM00225">
    <property type="entry name" value="BTB"/>
    <property type="match status" value="1"/>
</dbReference>
<evidence type="ECO:0000313" key="4">
    <source>
        <dbReference type="EMBL" id="KAL0280121.1"/>
    </source>
</evidence>
<dbReference type="InterPro" id="IPR000210">
    <property type="entry name" value="BTB/POZ_dom"/>
</dbReference>